<reference evidence="10" key="1">
    <citation type="submission" date="2018-02" db="EMBL/GenBank/DDBJ databases">
        <authorList>
            <person name="Kim S.-K."/>
            <person name="Jung H.-I."/>
            <person name="Lee S.-W."/>
        </authorList>
    </citation>
    <scope>NUCLEOTIDE SEQUENCE</scope>
    <source>
        <strain evidence="10">SK3146</strain>
    </source>
</reference>
<feature type="transmembrane region" description="Helical" evidence="8">
    <location>
        <begin position="482"/>
        <end position="508"/>
    </location>
</feature>
<evidence type="ECO:0000256" key="1">
    <source>
        <dbReference type="ARBA" id="ARBA00004651"/>
    </source>
</evidence>
<organism evidence="10 11">
    <name type="scientific">Paenibacillus konkukensis</name>
    <dbReference type="NCBI Taxonomy" id="2020716"/>
    <lineage>
        <taxon>Bacteria</taxon>
        <taxon>Bacillati</taxon>
        <taxon>Bacillota</taxon>
        <taxon>Bacilli</taxon>
        <taxon>Bacillales</taxon>
        <taxon>Paenibacillaceae</taxon>
        <taxon>Paenibacillus</taxon>
    </lineage>
</organism>
<feature type="region of interest" description="Disordered" evidence="7">
    <location>
        <begin position="589"/>
        <end position="642"/>
    </location>
</feature>
<evidence type="ECO:0000256" key="2">
    <source>
        <dbReference type="ARBA" id="ARBA00022475"/>
    </source>
</evidence>
<feature type="transmembrane region" description="Helical" evidence="8">
    <location>
        <begin position="297"/>
        <end position="319"/>
    </location>
</feature>
<comment type="subcellular location">
    <subcellularLocation>
        <location evidence="1">Cell membrane</location>
        <topology evidence="1">Multi-pass membrane protein</topology>
    </subcellularLocation>
</comment>
<keyword evidence="5 8" id="KW-0472">Membrane</keyword>
<keyword evidence="2" id="KW-1003">Cell membrane</keyword>
<reference evidence="10" key="2">
    <citation type="journal article" date="2021" name="J Anim Sci Technol">
        <title>Complete genome sequence of Paenibacillus konkukensis sp. nov. SK3146 as a potential probiotic strain.</title>
        <authorList>
            <person name="Jung H.I."/>
            <person name="Park S."/>
            <person name="Niu K.M."/>
            <person name="Lee S.W."/>
            <person name="Kothari D."/>
            <person name="Yi K.J."/>
            <person name="Kim S.K."/>
        </authorList>
    </citation>
    <scope>NUCLEOTIDE SEQUENCE</scope>
    <source>
        <strain evidence="10">SK3146</strain>
    </source>
</reference>
<dbReference type="Proteomes" id="UP001057134">
    <property type="component" value="Chromosome"/>
</dbReference>
<dbReference type="InterPro" id="IPR050250">
    <property type="entry name" value="Macrolide_Exporter_MacB"/>
</dbReference>
<evidence type="ECO:0000313" key="11">
    <source>
        <dbReference type="Proteomes" id="UP001057134"/>
    </source>
</evidence>
<feature type="transmembrane region" description="Helical" evidence="8">
    <location>
        <begin position="941"/>
        <end position="960"/>
    </location>
</feature>
<comment type="similarity">
    <text evidence="6">Belongs to the ABC-4 integral membrane protein family.</text>
</comment>
<feature type="transmembrane region" description="Helical" evidence="8">
    <location>
        <begin position="399"/>
        <end position="424"/>
    </location>
</feature>
<accession>A0ABY4RXJ9</accession>
<keyword evidence="3 8" id="KW-0812">Transmembrane</keyword>
<dbReference type="PANTHER" id="PTHR30572">
    <property type="entry name" value="MEMBRANE COMPONENT OF TRANSPORTER-RELATED"/>
    <property type="match status" value="1"/>
</dbReference>
<proteinExistence type="inferred from homology"/>
<feature type="transmembrane region" description="Helical" evidence="8">
    <location>
        <begin position="535"/>
        <end position="553"/>
    </location>
</feature>
<evidence type="ECO:0000256" key="3">
    <source>
        <dbReference type="ARBA" id="ARBA00022692"/>
    </source>
</evidence>
<dbReference type="RefSeq" id="WP_249862608.1">
    <property type="nucleotide sequence ID" value="NZ_CP027059.1"/>
</dbReference>
<keyword evidence="10" id="KW-0449">Lipoprotein</keyword>
<feature type="compositionally biased region" description="Gly residues" evidence="7">
    <location>
        <begin position="596"/>
        <end position="635"/>
    </location>
</feature>
<name>A0ABY4RXJ9_9BACL</name>
<feature type="domain" description="ABC3 transporter permease C-terminal" evidence="9">
    <location>
        <begin position="310"/>
        <end position="425"/>
    </location>
</feature>
<feature type="transmembrane region" description="Helical" evidence="8">
    <location>
        <begin position="445"/>
        <end position="462"/>
    </location>
</feature>
<dbReference type="EMBL" id="CP027059">
    <property type="protein sequence ID" value="UQZ87120.1"/>
    <property type="molecule type" value="Genomic_DNA"/>
</dbReference>
<evidence type="ECO:0000256" key="5">
    <source>
        <dbReference type="ARBA" id="ARBA00023136"/>
    </source>
</evidence>
<feature type="transmembrane region" description="Helical" evidence="8">
    <location>
        <begin position="881"/>
        <end position="904"/>
    </location>
</feature>
<evidence type="ECO:0000256" key="6">
    <source>
        <dbReference type="ARBA" id="ARBA00038076"/>
    </source>
</evidence>
<evidence type="ECO:0000256" key="8">
    <source>
        <dbReference type="SAM" id="Phobius"/>
    </source>
</evidence>
<protein>
    <submittedName>
        <fullName evidence="10">Outer membrane-specific lipoprotein transporter subunit LolC</fullName>
    </submittedName>
</protein>
<evidence type="ECO:0000256" key="7">
    <source>
        <dbReference type="SAM" id="MobiDB-lite"/>
    </source>
</evidence>
<sequence>MPMLRFLYRKMWNTRWLTLSSLIGLIMAVAFTTSIPMYSDGSLKRVVSKSLEEKSGGLPAGSVLIRYQATGSDRADLESLKDADQYITNDLPKDIAFPYDAYVRSYSIRASQLTPEDPTKVDPSKKRQMTLLAQNELKERTELKQGEWFSDKVQSGVVEAVILEEAMYRNDIHVGDVFNYPISGGLGIAPLKIKVVGTVVPKDDQDPYWFQGMEGIINSFFMSETGFQDYILKQKNIPLNLGNWYYAFDLKEIQTSQLSPLESKLERLDIILYQKLKNTRVDLSFIPILQEFKTQSLQLQILLFTLAAPMIAMVFYYIVMNARQSLERQRSVIAVLRSRGGSTKQIIFIYILEGLLLGAIALVVGPMLGWFMAKSIGSSSGFLTFVDRKSVPVGVSAEALIYGGVAVLIALMASVIPAVVYAKSSIVSYKQKLARADRAPFWQKWFLDVLLLGVVAYGYYLFDQRQVLSVQTGLTTDQLQVHPLLFFVPALSIIALGLFFLRLFPWLLRLWNWIGKRFLPVPVYLTLTQLSRSAMAYYPLMLLLILTLGLGVYNSSAARTIDLNSTDRILYSYGTDVIMQPVWTAVSDDLPQDQTGGQGGGNGSGAGGNTGGGGSGSGAGGGAQGGGLPGGGQGSGMEEPPGKQRYIEPPFIIFQQLEGVEQAARVLKTKGNVVMSGKSLGQGMLMGVDNADFSKVFWYRKDLFKIHPNYYLNLLGTYEQAVIIPTSFAEKNHIKEGDIISISVQQQLVEFVVVATVPYWPSQYPDQMPFFIANLDYIYDQAPVTPYEVWLKMKEGAKVAPLLEALNQKQIDIASVKDVRNELIIQKKHPARGGVFGILSLGFLVSVFVSLIGYILYWFFNLSSRVVQFGVLRAMGLSRRQLTGMLLLEQGFTAGLSIALGIGIGKLTSYVFLPFLQTAENVKTQVPPFRVVFNARDTDQLYIVVAFMMLTGATLLFLHIRRLRVHQAVKLGEEK</sequence>
<dbReference type="InterPro" id="IPR003838">
    <property type="entry name" value="ABC3_permease_C"/>
</dbReference>
<dbReference type="PANTHER" id="PTHR30572:SF4">
    <property type="entry name" value="ABC TRANSPORTER PERMEASE YTRF"/>
    <property type="match status" value="1"/>
</dbReference>
<keyword evidence="11" id="KW-1185">Reference proteome</keyword>
<evidence type="ECO:0000256" key="4">
    <source>
        <dbReference type="ARBA" id="ARBA00022989"/>
    </source>
</evidence>
<gene>
    <name evidence="10" type="ORF">SK3146_06413</name>
</gene>
<keyword evidence="4 8" id="KW-1133">Transmembrane helix</keyword>
<evidence type="ECO:0000313" key="10">
    <source>
        <dbReference type="EMBL" id="UQZ87120.1"/>
    </source>
</evidence>
<dbReference type="Pfam" id="PF02687">
    <property type="entry name" value="FtsX"/>
    <property type="match status" value="2"/>
</dbReference>
<evidence type="ECO:0000259" key="9">
    <source>
        <dbReference type="Pfam" id="PF02687"/>
    </source>
</evidence>
<feature type="transmembrane region" description="Helical" evidence="8">
    <location>
        <begin position="835"/>
        <end position="860"/>
    </location>
</feature>
<feature type="transmembrane region" description="Helical" evidence="8">
    <location>
        <begin position="347"/>
        <end position="373"/>
    </location>
</feature>
<feature type="domain" description="ABC3 transporter permease C-terminal" evidence="9">
    <location>
        <begin position="843"/>
        <end position="962"/>
    </location>
</feature>